<dbReference type="AlphaFoldDB" id="A0A6I6DKZ9"/>
<accession>A0A6I6DKZ9</accession>
<dbReference type="KEGG" id="salq:SYNTR_1973"/>
<proteinExistence type="predicted"/>
<dbReference type="RefSeq" id="WP_156204335.1">
    <property type="nucleotide sequence ID" value="NZ_CP046457.1"/>
</dbReference>
<dbReference type="OrthoDB" id="9833517at2"/>
<protein>
    <submittedName>
        <fullName evidence="1">Uncharacterized protein</fullName>
    </submittedName>
</protein>
<evidence type="ECO:0000313" key="1">
    <source>
        <dbReference type="EMBL" id="QGU00567.1"/>
    </source>
</evidence>
<dbReference type="EMBL" id="CP046457">
    <property type="protein sequence ID" value="QGU00567.1"/>
    <property type="molecule type" value="Genomic_DNA"/>
</dbReference>
<organism evidence="1 2">
    <name type="scientific">Candidatus Syntrophocurvum alkaliphilum</name>
    <dbReference type="NCBI Taxonomy" id="2293317"/>
    <lineage>
        <taxon>Bacteria</taxon>
        <taxon>Bacillati</taxon>
        <taxon>Bacillota</taxon>
        <taxon>Clostridia</taxon>
        <taxon>Eubacteriales</taxon>
        <taxon>Syntrophomonadaceae</taxon>
        <taxon>Candidatus Syntrophocurvum</taxon>
    </lineage>
</organism>
<gene>
    <name evidence="1" type="ORF">SYNTR_1973</name>
</gene>
<sequence>MDDKKEVNKKEKAPHVKIKKMIKAKLIKNLDEKDIKVSTAKKSKLGINVECPSCLEKVDKTTLKLCDSCGQQACLKCLIKGKYKELLCMSCIKE</sequence>
<dbReference type="Proteomes" id="UP000426444">
    <property type="component" value="Chromosome"/>
</dbReference>
<evidence type="ECO:0000313" key="2">
    <source>
        <dbReference type="Proteomes" id="UP000426444"/>
    </source>
</evidence>
<keyword evidence="2" id="KW-1185">Reference proteome</keyword>
<name>A0A6I6DKZ9_9FIRM</name>
<reference evidence="2" key="1">
    <citation type="journal article" date="2019" name="Microbiology">
        <title>Complete Genome Sequence of an Uncultured Bacterium of the Candidate Phylum Bipolaricaulota.</title>
        <authorList>
            <person name="Kadnikov V.V."/>
            <person name="Mardanov A.V."/>
            <person name="Beletsky A.V."/>
            <person name="Frank Y.A."/>
            <person name="Karnachuk O.V."/>
            <person name="Ravin N.V."/>
        </authorList>
    </citation>
    <scope>NUCLEOTIDE SEQUENCE [LARGE SCALE GENOMIC DNA]</scope>
</reference>